<evidence type="ECO:0000256" key="4">
    <source>
        <dbReference type="ARBA" id="ARBA00021008"/>
    </source>
</evidence>
<organism evidence="20">
    <name type="scientific">Sarcophilus harrisii</name>
    <name type="common">Tasmanian devil</name>
    <name type="synonym">Sarcophilus laniarius</name>
    <dbReference type="NCBI Taxonomy" id="9305"/>
    <lineage>
        <taxon>Eukaryota</taxon>
        <taxon>Metazoa</taxon>
        <taxon>Chordata</taxon>
        <taxon>Craniata</taxon>
        <taxon>Vertebrata</taxon>
        <taxon>Euteleostomi</taxon>
        <taxon>Mammalia</taxon>
        <taxon>Metatheria</taxon>
        <taxon>Dasyuromorphia</taxon>
        <taxon>Dasyuridae</taxon>
        <taxon>Sarcophilus</taxon>
    </lineage>
</organism>
<geneLocation type="mitochondrion" evidence="20"/>
<feature type="transmembrane region" description="Helical" evidence="17">
    <location>
        <begin position="54"/>
        <end position="74"/>
    </location>
</feature>
<evidence type="ECO:0000256" key="5">
    <source>
        <dbReference type="ARBA" id="ARBA00022448"/>
    </source>
</evidence>
<gene>
    <name evidence="20" type="primary">ND2</name>
</gene>
<keyword evidence="14 17" id="KW-0496">Mitochondrion</keyword>
<evidence type="ECO:0000256" key="16">
    <source>
        <dbReference type="ARBA" id="ARBA00049551"/>
    </source>
</evidence>
<dbReference type="Pfam" id="PF06444">
    <property type="entry name" value="NADH_dehy_S2_C"/>
    <property type="match status" value="1"/>
</dbReference>
<comment type="function">
    <text evidence="17">Core subunit of the mitochondrial membrane respiratory chain NADH dehydrogenase (Complex I) which catalyzes electron transfer from NADH through the respiratory chain, using ubiquinone as an electron acceptor. Essential for the catalytic activity and assembly of complex I.</text>
</comment>
<dbReference type="InterPro" id="IPR003917">
    <property type="entry name" value="NADH_UbQ_OxRdtase_chain2"/>
</dbReference>
<evidence type="ECO:0000256" key="2">
    <source>
        <dbReference type="ARBA" id="ARBA00007012"/>
    </source>
</evidence>
<dbReference type="EC" id="7.1.1.2" evidence="3 17"/>
<evidence type="ECO:0000256" key="17">
    <source>
        <dbReference type="RuleBase" id="RU003403"/>
    </source>
</evidence>
<dbReference type="Pfam" id="PF00361">
    <property type="entry name" value="Proton_antipo_M"/>
    <property type="match status" value="1"/>
</dbReference>
<evidence type="ECO:0000256" key="11">
    <source>
        <dbReference type="ARBA" id="ARBA00022989"/>
    </source>
</evidence>
<feature type="transmembrane region" description="Helical" evidence="17">
    <location>
        <begin position="176"/>
        <end position="194"/>
    </location>
</feature>
<evidence type="ECO:0000256" key="8">
    <source>
        <dbReference type="ARBA" id="ARBA00022792"/>
    </source>
</evidence>
<feature type="domain" description="NADH dehydrogenase subunit 2 C-terminal" evidence="19">
    <location>
        <begin position="288"/>
        <end position="342"/>
    </location>
</feature>
<name>G1FKB9_SARHA</name>
<dbReference type="GO" id="GO:0005743">
    <property type="term" value="C:mitochondrial inner membrane"/>
    <property type="evidence" value="ECO:0007669"/>
    <property type="project" value="UniProtKB-SubCell"/>
</dbReference>
<feature type="transmembrane region" description="Helical" evidence="17">
    <location>
        <begin position="200"/>
        <end position="219"/>
    </location>
</feature>
<protein>
    <recommendedName>
        <fullName evidence="4 17">NADH-ubiquinone oxidoreductase chain 2</fullName>
        <ecNumber evidence="3 17">7.1.1.2</ecNumber>
    </recommendedName>
</protein>
<dbReference type="GO" id="GO:0008137">
    <property type="term" value="F:NADH dehydrogenase (ubiquinone) activity"/>
    <property type="evidence" value="ECO:0007669"/>
    <property type="project" value="UniProtKB-EC"/>
</dbReference>
<evidence type="ECO:0000256" key="14">
    <source>
        <dbReference type="ARBA" id="ARBA00023128"/>
    </source>
</evidence>
<reference evidence="20" key="1">
    <citation type="journal article" date="2012" name="Cell">
        <title>Genome sequencing and analysis of the Tasmanian devil and its transmissible cancer.</title>
        <authorList>
            <person name="Murchison E.P."/>
            <person name="Schulz-Trieglaff O.B."/>
            <person name="Ning Z."/>
            <person name="Alexandrov L.B."/>
            <person name="Bauer M.J."/>
            <person name="Fu B."/>
            <person name="Hims M."/>
            <person name="Ding Z."/>
            <person name="Ivakhno S."/>
            <person name="Stewart C."/>
            <person name="Ng B.L."/>
            <person name="Wong W."/>
            <person name="Aken B."/>
            <person name="White S."/>
            <person name="Alsop A."/>
            <person name="Becq J."/>
            <person name="Bignell G.R."/>
            <person name="Cheetham R.K."/>
            <person name="Cheng W."/>
            <person name="Connor T.R."/>
            <person name="Cox A.J."/>
            <person name="Feng Z.P."/>
            <person name="Gu Y."/>
            <person name="Grocock R.J."/>
            <person name="Harris S.R."/>
            <person name="Khrebtukova I."/>
            <person name="Kingsbury Z."/>
            <person name="Kowarsky M."/>
            <person name="Kreiss A."/>
            <person name="Luo S."/>
            <person name="Marshall J."/>
            <person name="McBride D.J."/>
            <person name="Murray L."/>
            <person name="Pearse A.M."/>
            <person name="Raine K."/>
            <person name="Rasolonjatovo I."/>
            <person name="Shaw R."/>
            <person name="Tedder P."/>
            <person name="Tregidgo C."/>
            <person name="Vilella A.J."/>
            <person name="Wedge D.C."/>
            <person name="Woods G.M."/>
            <person name="Gormley N."/>
            <person name="Humphray S."/>
            <person name="Schroth G."/>
            <person name="Smith G."/>
            <person name="Hall K."/>
            <person name="Searle S.M."/>
            <person name="Carter N.P."/>
            <person name="Papenfuss A.T."/>
            <person name="Futreal P.A."/>
            <person name="Campbell P.J."/>
            <person name="Yang F."/>
            <person name="Bentley D.R."/>
            <person name="Evers D.J."/>
            <person name="Stratton M.R."/>
        </authorList>
    </citation>
    <scope>NUCLEOTIDE SEQUENCE</scope>
</reference>
<evidence type="ECO:0000259" key="19">
    <source>
        <dbReference type="Pfam" id="PF06444"/>
    </source>
</evidence>
<dbReference type="InterPro" id="IPR010933">
    <property type="entry name" value="NADH_DH_su2_C"/>
</dbReference>
<evidence type="ECO:0000256" key="10">
    <source>
        <dbReference type="ARBA" id="ARBA00022982"/>
    </source>
</evidence>
<dbReference type="EMBL" id="JN216828">
    <property type="protein sequence ID" value="AEL89231.1"/>
    <property type="molecule type" value="Genomic_DNA"/>
</dbReference>
<evidence type="ECO:0000256" key="15">
    <source>
        <dbReference type="ARBA" id="ARBA00023136"/>
    </source>
</evidence>
<keyword evidence="13 17" id="KW-0830">Ubiquinone</keyword>
<feature type="transmembrane region" description="Helical" evidence="17">
    <location>
        <begin position="231"/>
        <end position="252"/>
    </location>
</feature>
<keyword evidence="10 17" id="KW-0249">Electron transport</keyword>
<evidence type="ECO:0000256" key="3">
    <source>
        <dbReference type="ARBA" id="ARBA00012944"/>
    </source>
</evidence>
<sequence>MSPYVTTILTLSLFIGTCLTIFSEHWFTAWMGLEINTLAIIPTTPKNPRATEAATKYFLTQSTASMVMMFAIIYNAWSTNQWTLMQLSDNWASIAMTLALAIKLGLAPFHFWVPEVTQGIPLLTGMILLTWQKLAPTAILFQIAPHLNMKILIMLAILSTLVGGWGGLNQTHLRKILAYSSIAHMGWMIIIVQINPTLTILSLTIYIMATLTMFLTLNLSNVTKIKSLGGLWNKSATTTIIILLTLLSLGGLPPLTGFMPKWLILQELINNNNIMTATLMALSALLNLFFYMRLIYASSLTMFPSTNNSKMQWYDNPTQITMLIPTTTVISSLLLPLTPLFITLS</sequence>
<evidence type="ECO:0000259" key="18">
    <source>
        <dbReference type="Pfam" id="PF00361"/>
    </source>
</evidence>
<feature type="transmembrane region" description="Helical" evidence="17">
    <location>
        <begin position="94"/>
        <end position="113"/>
    </location>
</feature>
<dbReference type="eggNOG" id="KOG4668">
    <property type="taxonomic scope" value="Eukaryota"/>
</dbReference>
<comment type="subcellular location">
    <subcellularLocation>
        <location evidence="1 17">Mitochondrion inner membrane</location>
        <topology evidence="1 17">Multi-pass membrane protein</topology>
    </subcellularLocation>
</comment>
<dbReference type="HOGENOM" id="CLU_007100_1_3_1"/>
<keyword evidence="8 17" id="KW-0999">Mitochondrion inner membrane</keyword>
<dbReference type="GO" id="GO:0006120">
    <property type="term" value="P:mitochondrial electron transport, NADH to ubiquinone"/>
    <property type="evidence" value="ECO:0007669"/>
    <property type="project" value="InterPro"/>
</dbReference>
<dbReference type="AlphaFoldDB" id="G1FKB9"/>
<keyword evidence="7 17" id="KW-0812">Transmembrane</keyword>
<comment type="similarity">
    <text evidence="2 17">Belongs to the complex I subunit 2 family.</text>
</comment>
<keyword evidence="12 17" id="KW-0520">NAD</keyword>
<keyword evidence="6 17" id="KW-0679">Respiratory chain</keyword>
<keyword evidence="11 17" id="KW-1133">Transmembrane helix</keyword>
<evidence type="ECO:0000256" key="6">
    <source>
        <dbReference type="ARBA" id="ARBA00022660"/>
    </source>
</evidence>
<feature type="transmembrane region" description="Helical" evidence="17">
    <location>
        <begin position="149"/>
        <end position="169"/>
    </location>
</feature>
<evidence type="ECO:0000256" key="7">
    <source>
        <dbReference type="ARBA" id="ARBA00022692"/>
    </source>
</evidence>
<dbReference type="PANTHER" id="PTHR46552">
    <property type="entry name" value="NADH-UBIQUINONE OXIDOREDUCTASE CHAIN 2"/>
    <property type="match status" value="1"/>
</dbReference>
<accession>G1FKB9</accession>
<dbReference type="InterPro" id="IPR001750">
    <property type="entry name" value="ND/Mrp_TM"/>
</dbReference>
<keyword evidence="9 17" id="KW-1278">Translocase</keyword>
<feature type="domain" description="NADH:quinone oxidoreductase/Mrp antiporter transmembrane" evidence="18">
    <location>
        <begin position="23"/>
        <end position="284"/>
    </location>
</feature>
<dbReference type="STRING" id="9305.ENSSHAP00000022393"/>
<feature type="transmembrane region" description="Helical" evidence="17">
    <location>
        <begin position="272"/>
        <end position="292"/>
    </location>
</feature>
<feature type="transmembrane region" description="Helical" evidence="17">
    <location>
        <begin position="320"/>
        <end position="342"/>
    </location>
</feature>
<keyword evidence="15 17" id="KW-0472">Membrane</keyword>
<dbReference type="PANTHER" id="PTHR46552:SF1">
    <property type="entry name" value="NADH-UBIQUINONE OXIDOREDUCTASE CHAIN 2"/>
    <property type="match status" value="1"/>
</dbReference>
<proteinExistence type="inferred from homology"/>
<feature type="transmembrane region" description="Helical" evidence="17">
    <location>
        <begin position="6"/>
        <end position="33"/>
    </location>
</feature>
<keyword evidence="5" id="KW-0813">Transport</keyword>
<evidence type="ECO:0000256" key="12">
    <source>
        <dbReference type="ARBA" id="ARBA00023027"/>
    </source>
</evidence>
<comment type="catalytic activity">
    <reaction evidence="16 17">
        <text>a ubiquinone + NADH + 5 H(+)(in) = a ubiquinol + NAD(+) + 4 H(+)(out)</text>
        <dbReference type="Rhea" id="RHEA:29091"/>
        <dbReference type="Rhea" id="RHEA-COMP:9565"/>
        <dbReference type="Rhea" id="RHEA-COMP:9566"/>
        <dbReference type="ChEBI" id="CHEBI:15378"/>
        <dbReference type="ChEBI" id="CHEBI:16389"/>
        <dbReference type="ChEBI" id="CHEBI:17976"/>
        <dbReference type="ChEBI" id="CHEBI:57540"/>
        <dbReference type="ChEBI" id="CHEBI:57945"/>
        <dbReference type="EC" id="7.1.1.2"/>
    </reaction>
</comment>
<evidence type="ECO:0000256" key="9">
    <source>
        <dbReference type="ARBA" id="ARBA00022967"/>
    </source>
</evidence>
<evidence type="ECO:0000256" key="1">
    <source>
        <dbReference type="ARBA" id="ARBA00004448"/>
    </source>
</evidence>
<dbReference type="InterPro" id="IPR050175">
    <property type="entry name" value="Complex_I_Subunit_2"/>
</dbReference>
<dbReference type="PRINTS" id="PR01436">
    <property type="entry name" value="NADHDHGNASE2"/>
</dbReference>
<evidence type="ECO:0000313" key="20">
    <source>
        <dbReference type="EMBL" id="AEL89231.1"/>
    </source>
</evidence>
<evidence type="ECO:0000256" key="13">
    <source>
        <dbReference type="ARBA" id="ARBA00023075"/>
    </source>
</evidence>